<dbReference type="InterPro" id="IPR015424">
    <property type="entry name" value="PyrdxlP-dep_Trfase"/>
</dbReference>
<evidence type="ECO:0000313" key="9">
    <source>
        <dbReference type="EMBL" id="QHT96787.1"/>
    </source>
</evidence>
<dbReference type="EMBL" id="MN740267">
    <property type="protein sequence ID" value="QHT96787.1"/>
    <property type="molecule type" value="Genomic_DNA"/>
</dbReference>
<evidence type="ECO:0000256" key="5">
    <source>
        <dbReference type="ARBA" id="ARBA00022898"/>
    </source>
</evidence>
<dbReference type="Gene3D" id="3.90.1150.10">
    <property type="entry name" value="Aspartate Aminotransferase, domain 1"/>
    <property type="match status" value="1"/>
</dbReference>
<evidence type="ECO:0000256" key="4">
    <source>
        <dbReference type="ARBA" id="ARBA00022723"/>
    </source>
</evidence>
<evidence type="ECO:0000256" key="2">
    <source>
        <dbReference type="ARBA" id="ARBA00006490"/>
    </source>
</evidence>
<dbReference type="InterPro" id="IPR015422">
    <property type="entry name" value="PyrdxlP-dep_Trfase_small"/>
</dbReference>
<dbReference type="Gene3D" id="3.40.640.10">
    <property type="entry name" value="Type I PLP-dependent aspartate aminotransferase-like (Major domain)"/>
    <property type="match status" value="1"/>
</dbReference>
<dbReference type="InterPro" id="IPR000192">
    <property type="entry name" value="Aminotrans_V_dom"/>
</dbReference>
<comment type="cofactor">
    <cofactor evidence="1">
        <name>pyridoxal 5'-phosphate</name>
        <dbReference type="ChEBI" id="CHEBI:597326"/>
    </cofactor>
</comment>
<organism evidence="9">
    <name type="scientific">viral metagenome</name>
    <dbReference type="NCBI Taxonomy" id="1070528"/>
    <lineage>
        <taxon>unclassified sequences</taxon>
        <taxon>metagenomes</taxon>
        <taxon>organismal metagenomes</taxon>
    </lineage>
</organism>
<dbReference type="PIRSF" id="PIRSF005572">
    <property type="entry name" value="NifS"/>
    <property type="match status" value="1"/>
</dbReference>
<evidence type="ECO:0000256" key="1">
    <source>
        <dbReference type="ARBA" id="ARBA00001933"/>
    </source>
</evidence>
<accession>A0A6C0IYL6</accession>
<dbReference type="InterPro" id="IPR016454">
    <property type="entry name" value="Cysteine_dSase"/>
</dbReference>
<dbReference type="Pfam" id="PF00266">
    <property type="entry name" value="Aminotran_5"/>
    <property type="match status" value="1"/>
</dbReference>
<name>A0A6C0IYL6_9ZZZZ</name>
<dbReference type="SUPFAM" id="SSF53383">
    <property type="entry name" value="PLP-dependent transferases"/>
    <property type="match status" value="1"/>
</dbReference>
<dbReference type="GO" id="GO:0051536">
    <property type="term" value="F:iron-sulfur cluster binding"/>
    <property type="evidence" value="ECO:0007669"/>
    <property type="project" value="UniProtKB-KW"/>
</dbReference>
<dbReference type="GO" id="GO:0016740">
    <property type="term" value="F:transferase activity"/>
    <property type="evidence" value="ECO:0007669"/>
    <property type="project" value="UniProtKB-KW"/>
</dbReference>
<keyword evidence="6" id="KW-0408">Iron</keyword>
<evidence type="ECO:0000256" key="3">
    <source>
        <dbReference type="ARBA" id="ARBA00022679"/>
    </source>
</evidence>
<keyword evidence="3" id="KW-0808">Transferase</keyword>
<evidence type="ECO:0000259" key="8">
    <source>
        <dbReference type="Pfam" id="PF00266"/>
    </source>
</evidence>
<protein>
    <recommendedName>
        <fullName evidence="8">Aminotransferase class V domain-containing protein</fullName>
    </recommendedName>
</protein>
<comment type="similarity">
    <text evidence="2">Belongs to the class-V pyridoxal-phosphate-dependent aminotransferase family. NifS/IscS subfamily.</text>
</comment>
<dbReference type="InterPro" id="IPR015421">
    <property type="entry name" value="PyrdxlP-dep_Trfase_major"/>
</dbReference>
<dbReference type="PANTHER" id="PTHR11601:SF34">
    <property type="entry name" value="CYSTEINE DESULFURASE"/>
    <property type="match status" value="1"/>
</dbReference>
<keyword evidence="7" id="KW-0411">Iron-sulfur</keyword>
<keyword evidence="4" id="KW-0479">Metal-binding</keyword>
<dbReference type="Gene3D" id="1.10.260.50">
    <property type="match status" value="1"/>
</dbReference>
<feature type="domain" description="Aminotransferase class V" evidence="8">
    <location>
        <begin position="4"/>
        <end position="392"/>
    </location>
</feature>
<reference evidence="9" key="1">
    <citation type="journal article" date="2020" name="Nature">
        <title>Giant virus diversity and host interactions through global metagenomics.</title>
        <authorList>
            <person name="Schulz F."/>
            <person name="Roux S."/>
            <person name="Paez-Espino D."/>
            <person name="Jungbluth S."/>
            <person name="Walsh D.A."/>
            <person name="Denef V.J."/>
            <person name="McMahon K.D."/>
            <person name="Konstantinidis K.T."/>
            <person name="Eloe-Fadrosh E.A."/>
            <person name="Kyrpides N.C."/>
            <person name="Woyke T."/>
        </authorList>
    </citation>
    <scope>NUCLEOTIDE SEQUENCE</scope>
    <source>
        <strain evidence="9">GVMAG-M-3300024336-7</strain>
    </source>
</reference>
<sequence>MTEIYLDSNATTFKPDVVTEAMIKWLKQGNPSGIYPLARRSNRAIKLFKQSIKKLFSVTKKHDYEIIITSGASESNCAIIKGIVDTNRGTDIDDLPHVVISMIEHQSTISCCTGLVTEKIANVSMVRPTKEGVIPPSSVIGAIRPKTVLVSIMLANNEIGSVNDIQAIASRCRRKNVLFHSDITQAFPKLTKPIDLSDGKIDALSLSFHKCHGPSGVGLLILRSAIKDQFLPLISGSQNDSLRGGTENMMLIAGASAGLSYTFAKRKIKNDRLREFRHQIIEKMKKIAPVIEWSDVLDRYPKKCFILITPMRRANLPNTLFFAIYNNEHPICSLKLQEEFLKHKVAIGVGSACKKGRQSHVLEAIGLPAEFRSGIVRISMPDNITQEQINKFCDIFRLVLASKFHL</sequence>
<evidence type="ECO:0000256" key="7">
    <source>
        <dbReference type="ARBA" id="ARBA00023014"/>
    </source>
</evidence>
<dbReference type="AlphaFoldDB" id="A0A6C0IYL6"/>
<evidence type="ECO:0000256" key="6">
    <source>
        <dbReference type="ARBA" id="ARBA00023004"/>
    </source>
</evidence>
<proteinExistence type="inferred from homology"/>
<dbReference type="PANTHER" id="PTHR11601">
    <property type="entry name" value="CYSTEINE DESULFURYLASE FAMILY MEMBER"/>
    <property type="match status" value="1"/>
</dbReference>
<keyword evidence="5" id="KW-0663">Pyridoxal phosphate</keyword>
<dbReference type="GO" id="GO:0046872">
    <property type="term" value="F:metal ion binding"/>
    <property type="evidence" value="ECO:0007669"/>
    <property type="project" value="UniProtKB-KW"/>
</dbReference>